<dbReference type="InterPro" id="IPR018711">
    <property type="entry name" value="NAGPA"/>
</dbReference>
<evidence type="ECO:0000259" key="2">
    <source>
        <dbReference type="Pfam" id="PF09992"/>
    </source>
</evidence>
<evidence type="ECO:0000313" key="4">
    <source>
        <dbReference type="Proteomes" id="UP000009284"/>
    </source>
</evidence>
<dbReference type="OrthoDB" id="9809781at2"/>
<accession>G4QCY4</accession>
<name>G4QCY4_TAYAM</name>
<reference evidence="3 4" key="2">
    <citation type="journal article" date="2012" name="PLoS ONE">
        <title>Genomic characterization of the taylorella genus.</title>
        <authorList>
            <person name="Hebert L."/>
            <person name="Moumen B."/>
            <person name="Pons N."/>
            <person name="Duquesne F."/>
            <person name="Breuil M.F."/>
            <person name="Goux D."/>
            <person name="Batto J.M."/>
            <person name="Laugier C."/>
            <person name="Renault P."/>
            <person name="Petry S."/>
        </authorList>
    </citation>
    <scope>NUCLEOTIDE SEQUENCE [LARGE SCALE GENOMIC DNA]</scope>
    <source>
        <strain evidence="3 4">MCE3</strain>
    </source>
</reference>
<evidence type="ECO:0000313" key="3">
    <source>
        <dbReference type="EMBL" id="AEP35801.1"/>
    </source>
</evidence>
<dbReference type="AlphaFoldDB" id="G4QCY4"/>
<dbReference type="EMBL" id="CP003059">
    <property type="protein sequence ID" value="AEP35801.1"/>
    <property type="molecule type" value="Genomic_DNA"/>
</dbReference>
<feature type="domain" description="Phosphodiester glycosidase" evidence="2">
    <location>
        <begin position="70"/>
        <end position="250"/>
    </location>
</feature>
<dbReference type="PANTHER" id="PTHR40446">
    <property type="entry name" value="N-ACETYLGLUCOSAMINE-1-PHOSPHODIESTER ALPHA-N-ACETYLGLUCOSAMINIDASE"/>
    <property type="match status" value="1"/>
</dbReference>
<dbReference type="Pfam" id="PF09992">
    <property type="entry name" value="NAGPA"/>
    <property type="match status" value="1"/>
</dbReference>
<protein>
    <recommendedName>
        <fullName evidence="2">Phosphodiester glycosidase domain-containing protein</fullName>
    </recommendedName>
</protein>
<dbReference type="eggNOG" id="COG4632">
    <property type="taxonomic scope" value="Bacteria"/>
</dbReference>
<dbReference type="PANTHER" id="PTHR40446:SF2">
    <property type="entry name" value="N-ACETYLGLUCOSAMINE-1-PHOSPHODIESTER ALPHA-N-ACETYLGLUCOSAMINIDASE"/>
    <property type="match status" value="1"/>
</dbReference>
<keyword evidence="1" id="KW-0732">Signal</keyword>
<evidence type="ECO:0000256" key="1">
    <source>
        <dbReference type="SAM" id="SignalP"/>
    </source>
</evidence>
<feature type="signal peptide" evidence="1">
    <location>
        <begin position="1"/>
        <end position="20"/>
    </location>
</feature>
<dbReference type="RefSeq" id="WP_014110700.1">
    <property type="nucleotide sequence ID" value="NC_016043.1"/>
</dbReference>
<sequence>MIKSIVFILTLFFSYSFAQAETISPCVDYITKKDKHVHIVSVDLSCPDIQIIGTPKDESGTTSSFALKNKTTVAINGTFFDENRAPMGLNITSGQLIGPHKDSAVYSFMACTKDKKCFIEPSNKITKAKKEWDFAISGWQTLKNGKFYCDTDNENSKCMRNGRFNHPRTAIGLSKDGNTLYIIVVEGRLIEYRGYTLYELAKEFEKLDVPIALNLDGGGSTTLVINGTRVNRLPPGQLYIERSVANHLGIIDSTPTNPW</sequence>
<organism evidence="3 4">
    <name type="scientific">Taylorella asinigenitalis (strain MCE3)</name>
    <dbReference type="NCBI Taxonomy" id="1008459"/>
    <lineage>
        <taxon>Bacteria</taxon>
        <taxon>Pseudomonadati</taxon>
        <taxon>Pseudomonadota</taxon>
        <taxon>Betaproteobacteria</taxon>
        <taxon>Burkholderiales</taxon>
        <taxon>Alcaligenaceae</taxon>
        <taxon>Taylorella</taxon>
    </lineage>
</organism>
<reference key="1">
    <citation type="submission" date="2011-09" db="EMBL/GenBank/DDBJ databases">
        <title>Genomic characterization of the Taylorella genus.</title>
        <authorList>
            <person name="Hebert L."/>
            <person name="Moumen B."/>
            <person name="Pons N."/>
            <person name="Duquesne F."/>
            <person name="Breuil M.-F."/>
            <person name="Goux D."/>
            <person name="Batto J.-M."/>
            <person name="Renault P."/>
            <person name="Laugier C."/>
            <person name="Petry S."/>
        </authorList>
    </citation>
    <scope>NUCLEOTIDE SEQUENCE</scope>
    <source>
        <strain>MCE3</strain>
    </source>
</reference>
<proteinExistence type="predicted"/>
<dbReference type="HOGENOM" id="CLU_049565_1_0_4"/>
<dbReference type="KEGG" id="tas:TASI_0010"/>
<gene>
    <name evidence="3" type="ordered locus">TASI_0010</name>
</gene>
<keyword evidence="4" id="KW-1185">Reference proteome</keyword>
<dbReference type="Proteomes" id="UP000009284">
    <property type="component" value="Chromosome"/>
</dbReference>
<feature type="chain" id="PRO_5003467708" description="Phosphodiester glycosidase domain-containing protein" evidence="1">
    <location>
        <begin position="21"/>
        <end position="259"/>
    </location>
</feature>